<proteinExistence type="predicted"/>
<organism evidence="5">
    <name type="scientific">Physcomitrium patens</name>
    <name type="common">Spreading-leaved earth moss</name>
    <name type="synonym">Physcomitrella patens</name>
    <dbReference type="NCBI Taxonomy" id="3218"/>
    <lineage>
        <taxon>Eukaryota</taxon>
        <taxon>Viridiplantae</taxon>
        <taxon>Streptophyta</taxon>
        <taxon>Embryophyta</taxon>
        <taxon>Bryophyta</taxon>
        <taxon>Bryophytina</taxon>
        <taxon>Bryopsida</taxon>
        <taxon>Funariidae</taxon>
        <taxon>Funariales</taxon>
        <taxon>Funariaceae</taxon>
        <taxon>Physcomitrium</taxon>
    </lineage>
</organism>
<dbReference type="PROSITE" id="PS00028">
    <property type="entry name" value="ZINC_FINGER_C2H2_1"/>
    <property type="match status" value="1"/>
</dbReference>
<feature type="signal peptide" evidence="3">
    <location>
        <begin position="1"/>
        <end position="24"/>
    </location>
</feature>
<name>A0A2K1IHV8_PHYPA</name>
<dbReference type="EnsemblPlants" id="Pp3c23_2190V3.2">
    <property type="protein sequence ID" value="Pp3c23_2190V3.2"/>
    <property type="gene ID" value="Pp3c23_2190"/>
</dbReference>
<keyword evidence="7" id="KW-1185">Reference proteome</keyword>
<dbReference type="InterPro" id="IPR013087">
    <property type="entry name" value="Znf_C2H2_type"/>
</dbReference>
<feature type="region of interest" description="Disordered" evidence="2">
    <location>
        <begin position="23"/>
        <end position="64"/>
    </location>
</feature>
<dbReference type="InterPro" id="IPR036236">
    <property type="entry name" value="Znf_C2H2_sf"/>
</dbReference>
<dbReference type="AlphaFoldDB" id="A0A2K1IHV8"/>
<evidence type="ECO:0000256" key="2">
    <source>
        <dbReference type="SAM" id="MobiDB-lite"/>
    </source>
</evidence>
<feature type="domain" description="C2H2-type" evidence="4">
    <location>
        <begin position="67"/>
        <end position="94"/>
    </location>
</feature>
<dbReference type="KEGG" id="ppp:112275788"/>
<dbReference type="OrthoDB" id="1933825at2759"/>
<evidence type="ECO:0000256" key="3">
    <source>
        <dbReference type="SAM" id="SignalP"/>
    </source>
</evidence>
<dbReference type="EnsemblPlants" id="Pp3c23_2190V3.1">
    <property type="protein sequence ID" value="Pp3c23_2190V3.1"/>
    <property type="gene ID" value="Pp3c23_2190"/>
</dbReference>
<reference evidence="5 7" key="1">
    <citation type="journal article" date="2008" name="Science">
        <title>The Physcomitrella genome reveals evolutionary insights into the conquest of land by plants.</title>
        <authorList>
            <person name="Rensing S."/>
            <person name="Lang D."/>
            <person name="Zimmer A."/>
            <person name="Terry A."/>
            <person name="Salamov A."/>
            <person name="Shapiro H."/>
            <person name="Nishiyama T."/>
            <person name="Perroud P.-F."/>
            <person name="Lindquist E."/>
            <person name="Kamisugi Y."/>
            <person name="Tanahashi T."/>
            <person name="Sakakibara K."/>
            <person name="Fujita T."/>
            <person name="Oishi K."/>
            <person name="Shin-I T."/>
            <person name="Kuroki Y."/>
            <person name="Toyoda A."/>
            <person name="Suzuki Y."/>
            <person name="Hashimoto A."/>
            <person name="Yamaguchi K."/>
            <person name="Sugano A."/>
            <person name="Kohara Y."/>
            <person name="Fujiyama A."/>
            <person name="Anterola A."/>
            <person name="Aoki S."/>
            <person name="Ashton N."/>
            <person name="Barbazuk W.B."/>
            <person name="Barker E."/>
            <person name="Bennetzen J."/>
            <person name="Bezanilla M."/>
            <person name="Blankenship R."/>
            <person name="Cho S.H."/>
            <person name="Dutcher S."/>
            <person name="Estelle M."/>
            <person name="Fawcett J.A."/>
            <person name="Gundlach H."/>
            <person name="Hanada K."/>
            <person name="Heyl A."/>
            <person name="Hicks K.A."/>
            <person name="Hugh J."/>
            <person name="Lohr M."/>
            <person name="Mayer K."/>
            <person name="Melkozernov A."/>
            <person name="Murata T."/>
            <person name="Nelson D."/>
            <person name="Pils B."/>
            <person name="Prigge M."/>
            <person name="Reiss B."/>
            <person name="Renner T."/>
            <person name="Rombauts S."/>
            <person name="Rushton P."/>
            <person name="Sanderfoot A."/>
            <person name="Schween G."/>
            <person name="Shiu S.-H."/>
            <person name="Stueber K."/>
            <person name="Theodoulou F.L."/>
            <person name="Tu H."/>
            <person name="Van de Peer Y."/>
            <person name="Verrier P.J."/>
            <person name="Waters E."/>
            <person name="Wood A."/>
            <person name="Yang L."/>
            <person name="Cove D."/>
            <person name="Cuming A."/>
            <person name="Hasebe M."/>
            <person name="Lucas S."/>
            <person name="Mishler D.B."/>
            <person name="Reski R."/>
            <person name="Grigoriev I."/>
            <person name="Quatrano R.S."/>
            <person name="Boore J.L."/>
        </authorList>
    </citation>
    <scope>NUCLEOTIDE SEQUENCE [LARGE SCALE GENOMIC DNA]</scope>
    <source>
        <strain evidence="6 7">cv. Gransden 2004</strain>
    </source>
</reference>
<dbReference type="PANTHER" id="PTHR47914:SF1">
    <property type="entry name" value="ALPHA_BETA-HYDROLASES SUPERFAMILY PROTEIN"/>
    <property type="match status" value="1"/>
</dbReference>
<dbReference type="EMBL" id="ABEU02000023">
    <property type="protein sequence ID" value="PNR28861.1"/>
    <property type="molecule type" value="Genomic_DNA"/>
</dbReference>
<evidence type="ECO:0000259" key="4">
    <source>
        <dbReference type="PROSITE" id="PS50157"/>
    </source>
</evidence>
<feature type="chain" id="PRO_5043157927" description="C2H2-type domain-containing protein" evidence="3">
    <location>
        <begin position="25"/>
        <end position="262"/>
    </location>
</feature>
<dbReference type="PROSITE" id="PS50157">
    <property type="entry name" value="ZINC_FINGER_C2H2_2"/>
    <property type="match status" value="1"/>
</dbReference>
<accession>A0A2K1IHV8</accession>
<evidence type="ECO:0000313" key="7">
    <source>
        <dbReference type="Proteomes" id="UP000006727"/>
    </source>
</evidence>
<protein>
    <recommendedName>
        <fullName evidence="4">C2H2-type domain-containing protein</fullName>
    </recommendedName>
</protein>
<keyword evidence="1" id="KW-0479">Metal-binding</keyword>
<dbReference type="Proteomes" id="UP000006727">
    <property type="component" value="Chromosome 23"/>
</dbReference>
<dbReference type="GeneID" id="112275788"/>
<dbReference type="PANTHER" id="PTHR47914">
    <property type="entry name" value="ALPHA/BETA-HYDROLASES SUPERFAMILY PROTEIN"/>
    <property type="match status" value="1"/>
</dbReference>
<dbReference type="RefSeq" id="XP_024362197.1">
    <property type="nucleotide sequence ID" value="XM_024506429.2"/>
</dbReference>
<keyword evidence="3" id="KW-0732">Signal</keyword>
<dbReference type="Gramene" id="Pp3c23_2190V3.1">
    <property type="protein sequence ID" value="Pp3c23_2190V3.1"/>
    <property type="gene ID" value="Pp3c23_2190"/>
</dbReference>
<gene>
    <name evidence="6" type="primary">LOC112275788</name>
    <name evidence="5" type="ORF">PHYPA_027553</name>
</gene>
<evidence type="ECO:0000256" key="1">
    <source>
        <dbReference type="PROSITE-ProRule" id="PRU00042"/>
    </source>
</evidence>
<evidence type="ECO:0000313" key="5">
    <source>
        <dbReference type="EMBL" id="PNR28861.1"/>
    </source>
</evidence>
<keyword evidence="1" id="KW-0863">Zinc-finger</keyword>
<dbReference type="PaxDb" id="3218-PP1S82_59V6.1"/>
<sequence length="262" mass="29339">MEHGGILWCLLLTIMMLNNNNRDSQDTTTSTSSIPAQTQAVDLSSGDGDEDNPNKRRKPKEDSENKFECRFCDMKFPKSQALGGHMNRHRVEREHEEIQKARNLLIAQHHAPPYYAAAQYYSRMDGASTSVDATGNFPSTAGSFMTPQLPFYQPQAQSSVQNWPGNQLPPLQPNLDSAQTNLQGTNYLNPTDNTRAYQSLPMLQREILMHGLQHPQHARAEMEALEGAKGVAKFEKMKGALLPQEEYADDVARSLATFLSEM</sequence>
<dbReference type="GO" id="GO:0008270">
    <property type="term" value="F:zinc ion binding"/>
    <property type="evidence" value="ECO:0007669"/>
    <property type="project" value="UniProtKB-KW"/>
</dbReference>
<dbReference type="Gramene" id="Pp3c23_2190V3.2">
    <property type="protein sequence ID" value="Pp3c23_2190V3.2"/>
    <property type="gene ID" value="Pp3c23_2190"/>
</dbReference>
<dbReference type="SUPFAM" id="SSF57667">
    <property type="entry name" value="beta-beta-alpha zinc fingers"/>
    <property type="match status" value="1"/>
</dbReference>
<reference evidence="5 7" key="2">
    <citation type="journal article" date="2018" name="Plant J.">
        <title>The Physcomitrella patens chromosome-scale assembly reveals moss genome structure and evolution.</title>
        <authorList>
            <person name="Lang D."/>
            <person name="Ullrich K.K."/>
            <person name="Murat F."/>
            <person name="Fuchs J."/>
            <person name="Jenkins J."/>
            <person name="Haas F.B."/>
            <person name="Piednoel M."/>
            <person name="Gundlach H."/>
            <person name="Van Bel M."/>
            <person name="Meyberg R."/>
            <person name="Vives C."/>
            <person name="Morata J."/>
            <person name="Symeonidi A."/>
            <person name="Hiss M."/>
            <person name="Muchero W."/>
            <person name="Kamisugi Y."/>
            <person name="Saleh O."/>
            <person name="Blanc G."/>
            <person name="Decker E.L."/>
            <person name="van Gessel N."/>
            <person name="Grimwood J."/>
            <person name="Hayes R.D."/>
            <person name="Graham S.W."/>
            <person name="Gunter L.E."/>
            <person name="McDaniel S.F."/>
            <person name="Hoernstein S.N.W."/>
            <person name="Larsson A."/>
            <person name="Li F.W."/>
            <person name="Perroud P.F."/>
            <person name="Phillips J."/>
            <person name="Ranjan P."/>
            <person name="Rokshar D.S."/>
            <person name="Rothfels C.J."/>
            <person name="Schneider L."/>
            <person name="Shu S."/>
            <person name="Stevenson D.W."/>
            <person name="Thummler F."/>
            <person name="Tillich M."/>
            <person name="Villarreal Aguilar J.C."/>
            <person name="Widiez T."/>
            <person name="Wong G.K."/>
            <person name="Wymore A."/>
            <person name="Zhang Y."/>
            <person name="Zimmer A.D."/>
            <person name="Quatrano R.S."/>
            <person name="Mayer K.F.X."/>
            <person name="Goodstein D."/>
            <person name="Casacuberta J.M."/>
            <person name="Vandepoele K."/>
            <person name="Reski R."/>
            <person name="Cuming A.C."/>
            <person name="Tuskan G.A."/>
            <person name="Maumus F."/>
            <person name="Salse J."/>
            <person name="Schmutz J."/>
            <person name="Rensing S.A."/>
        </authorList>
    </citation>
    <scope>NUCLEOTIDE SEQUENCE [LARGE SCALE GENOMIC DNA]</scope>
    <source>
        <strain evidence="6 7">cv. Gransden 2004</strain>
    </source>
</reference>
<feature type="compositionally biased region" description="Low complexity" evidence="2">
    <location>
        <begin position="23"/>
        <end position="33"/>
    </location>
</feature>
<reference evidence="6" key="3">
    <citation type="submission" date="2020-12" db="UniProtKB">
        <authorList>
            <consortium name="EnsemblPlants"/>
        </authorList>
    </citation>
    <scope>IDENTIFICATION</scope>
</reference>
<evidence type="ECO:0000313" key="6">
    <source>
        <dbReference type="EnsemblPlants" id="Pp3c23_2190V3.1"/>
    </source>
</evidence>
<keyword evidence="1" id="KW-0862">Zinc</keyword>
<dbReference type="Gene3D" id="3.30.160.60">
    <property type="entry name" value="Classic Zinc Finger"/>
    <property type="match status" value="1"/>
</dbReference>
<dbReference type="FunCoup" id="A0A2K1IHV8">
    <property type="interactions" value="5"/>
</dbReference>